<dbReference type="AlphaFoldDB" id="A0A2W1JFA3"/>
<dbReference type="Proteomes" id="UP000248857">
    <property type="component" value="Unassembled WGS sequence"/>
</dbReference>
<gene>
    <name evidence="1" type="ORF">C1752_13121</name>
</gene>
<evidence type="ECO:0000313" key="1">
    <source>
        <dbReference type="EMBL" id="PZD70395.1"/>
    </source>
</evidence>
<dbReference type="OrthoDB" id="508933at2"/>
<evidence type="ECO:0000313" key="2">
    <source>
        <dbReference type="Proteomes" id="UP000248857"/>
    </source>
</evidence>
<accession>A0A2W1JFA3</accession>
<reference evidence="1 2" key="1">
    <citation type="journal article" date="2018" name="Sci. Rep.">
        <title>A novel species of the marine cyanobacterium Acaryochloris with a unique pigment content and lifestyle.</title>
        <authorList>
            <person name="Partensky F."/>
            <person name="Six C."/>
            <person name="Ratin M."/>
            <person name="Garczarek L."/>
            <person name="Vaulot D."/>
            <person name="Probert I."/>
            <person name="Calteau A."/>
            <person name="Gourvil P."/>
            <person name="Marie D."/>
            <person name="Grebert T."/>
            <person name="Bouchier C."/>
            <person name="Le Panse S."/>
            <person name="Gachenot M."/>
            <person name="Rodriguez F."/>
            <person name="Garrido J.L."/>
        </authorList>
    </citation>
    <scope>NUCLEOTIDE SEQUENCE [LARGE SCALE GENOMIC DNA]</scope>
    <source>
        <strain evidence="1 2">RCC1774</strain>
    </source>
</reference>
<organism evidence="1 2">
    <name type="scientific">Acaryochloris thomasi RCC1774</name>
    <dbReference type="NCBI Taxonomy" id="1764569"/>
    <lineage>
        <taxon>Bacteria</taxon>
        <taxon>Bacillati</taxon>
        <taxon>Cyanobacteriota</taxon>
        <taxon>Cyanophyceae</taxon>
        <taxon>Acaryochloridales</taxon>
        <taxon>Acaryochloridaceae</taxon>
        <taxon>Acaryochloris</taxon>
        <taxon>Acaryochloris thomasi</taxon>
    </lineage>
</organism>
<protein>
    <recommendedName>
        <fullName evidence="3">Lipoprotein</fullName>
    </recommendedName>
</protein>
<proteinExistence type="predicted"/>
<dbReference type="RefSeq" id="WP_110989052.1">
    <property type="nucleotide sequence ID" value="NZ_CAWNWM010000039.1"/>
</dbReference>
<evidence type="ECO:0008006" key="3">
    <source>
        <dbReference type="Google" id="ProtNLM"/>
    </source>
</evidence>
<dbReference type="EMBL" id="PQWO01000039">
    <property type="protein sequence ID" value="PZD70395.1"/>
    <property type="molecule type" value="Genomic_DNA"/>
</dbReference>
<sequence>MLSKKKFIPFLAPAVFLFSGCGTPLEIKAVQKYAEFQTQSAELFPKISDDVYKTCIRQLDYIILNRETIDTDRGVREAVCNNPETGSIALKKAYTQTHNIIREYLGSLGALAANDLTNYDTEINAVGESIQRLPGLDSGQRQEAVSAGTALARILFTAFTNNYRRRELKEAVITADPSLTKLVVALDTSIKNHYVNGLLETERNSLDSYYKLLINPIFNQREGQGIAVRQYVTEVLKSNWSENQETIRLKQDLAASYLTLLKGIACDHASLKNLFLKTKTENAENLTCENTPGLESLFAKSSTIYPEDLVLVIESYSREVAILNDRADKVFTD</sequence>
<keyword evidence="2" id="KW-1185">Reference proteome</keyword>
<name>A0A2W1JFA3_9CYAN</name>
<dbReference type="PROSITE" id="PS51257">
    <property type="entry name" value="PROKAR_LIPOPROTEIN"/>
    <property type="match status" value="1"/>
</dbReference>
<comment type="caution">
    <text evidence="1">The sequence shown here is derived from an EMBL/GenBank/DDBJ whole genome shotgun (WGS) entry which is preliminary data.</text>
</comment>